<dbReference type="InterPro" id="IPR011429">
    <property type="entry name" value="Cyt_c_Planctomycete-type"/>
</dbReference>
<dbReference type="SUPFAM" id="SSF46626">
    <property type="entry name" value="Cytochrome c"/>
    <property type="match status" value="1"/>
</dbReference>
<sequence length="158" mass="18018">MRHLLKTLTIGTGLWAANIWGAQSAEQVEFFEKNIRPVLAEHCYECHNSAGKAKGDLSLDWRGGWIEGGDSGPVIRPGKPTDSFLLRVIRHQEKDLKMPKDGPKLSPAVIKNFEKWITMGAPDPRTKKPTKEQIAKATSWETIREQRKKWWSFQPIRS</sequence>
<feature type="non-terminal residue" evidence="3">
    <location>
        <position position="158"/>
    </location>
</feature>
<evidence type="ECO:0000259" key="2">
    <source>
        <dbReference type="Pfam" id="PF07635"/>
    </source>
</evidence>
<dbReference type="EMBL" id="UINC01199560">
    <property type="protein sequence ID" value="SVE18053.1"/>
    <property type="molecule type" value="Genomic_DNA"/>
</dbReference>
<dbReference type="GO" id="GO:0020037">
    <property type="term" value="F:heme binding"/>
    <property type="evidence" value="ECO:0007669"/>
    <property type="project" value="InterPro"/>
</dbReference>
<dbReference type="AlphaFoldDB" id="A0A383BDY8"/>
<reference evidence="3" key="1">
    <citation type="submission" date="2018-05" db="EMBL/GenBank/DDBJ databases">
        <authorList>
            <person name="Lanie J.A."/>
            <person name="Ng W.-L."/>
            <person name="Kazmierczak K.M."/>
            <person name="Andrzejewski T.M."/>
            <person name="Davidsen T.M."/>
            <person name="Wayne K.J."/>
            <person name="Tettelin H."/>
            <person name="Glass J.I."/>
            <person name="Rusch D."/>
            <person name="Podicherti R."/>
            <person name="Tsui H.-C.T."/>
            <person name="Winkler M.E."/>
        </authorList>
    </citation>
    <scope>NUCLEOTIDE SEQUENCE</scope>
</reference>
<dbReference type="GO" id="GO:0009055">
    <property type="term" value="F:electron transfer activity"/>
    <property type="evidence" value="ECO:0007669"/>
    <property type="project" value="InterPro"/>
</dbReference>
<dbReference type="PANTHER" id="PTHR35889:SF3">
    <property type="entry name" value="F-BOX DOMAIN-CONTAINING PROTEIN"/>
    <property type="match status" value="1"/>
</dbReference>
<feature type="region of interest" description="Disordered" evidence="1">
    <location>
        <begin position="120"/>
        <end position="139"/>
    </location>
</feature>
<accession>A0A383BDY8</accession>
<proteinExistence type="predicted"/>
<evidence type="ECO:0000256" key="1">
    <source>
        <dbReference type="SAM" id="MobiDB-lite"/>
    </source>
</evidence>
<protein>
    <recommendedName>
        <fullName evidence="2">Cytochrome C Planctomycete-type domain-containing protein</fullName>
    </recommendedName>
</protein>
<feature type="domain" description="Cytochrome C Planctomycete-type" evidence="2">
    <location>
        <begin position="43"/>
        <end position="102"/>
    </location>
</feature>
<dbReference type="InterPro" id="IPR036909">
    <property type="entry name" value="Cyt_c-like_dom_sf"/>
</dbReference>
<dbReference type="PANTHER" id="PTHR35889">
    <property type="entry name" value="CYCLOINULO-OLIGOSACCHARIDE FRUCTANOTRANSFERASE-RELATED"/>
    <property type="match status" value="1"/>
</dbReference>
<organism evidence="3">
    <name type="scientific">marine metagenome</name>
    <dbReference type="NCBI Taxonomy" id="408172"/>
    <lineage>
        <taxon>unclassified sequences</taxon>
        <taxon>metagenomes</taxon>
        <taxon>ecological metagenomes</taxon>
    </lineage>
</organism>
<gene>
    <name evidence="3" type="ORF">METZ01_LOCUS470907</name>
</gene>
<evidence type="ECO:0000313" key="3">
    <source>
        <dbReference type="EMBL" id="SVE18053.1"/>
    </source>
</evidence>
<feature type="compositionally biased region" description="Basic and acidic residues" evidence="1">
    <location>
        <begin position="124"/>
        <end position="134"/>
    </location>
</feature>
<name>A0A383BDY8_9ZZZZ</name>
<dbReference type="Pfam" id="PF07635">
    <property type="entry name" value="PSCyt1"/>
    <property type="match status" value="1"/>
</dbReference>